<name>A0ACC4AKL2_POPAL</name>
<gene>
    <name evidence="1" type="ORF">D5086_031896</name>
</gene>
<evidence type="ECO:0000313" key="1">
    <source>
        <dbReference type="EMBL" id="KAL3566481.1"/>
    </source>
</evidence>
<accession>A0ACC4AKL2</accession>
<keyword evidence="2" id="KW-1185">Reference proteome</keyword>
<comment type="caution">
    <text evidence="1">The sequence shown here is derived from an EMBL/GenBank/DDBJ whole genome shotgun (WGS) entry which is preliminary data.</text>
</comment>
<evidence type="ECO:0000313" key="2">
    <source>
        <dbReference type="Proteomes" id="UP000309997"/>
    </source>
</evidence>
<organism evidence="1 2">
    <name type="scientific">Populus alba</name>
    <name type="common">White poplar</name>
    <dbReference type="NCBI Taxonomy" id="43335"/>
    <lineage>
        <taxon>Eukaryota</taxon>
        <taxon>Viridiplantae</taxon>
        <taxon>Streptophyta</taxon>
        <taxon>Embryophyta</taxon>
        <taxon>Tracheophyta</taxon>
        <taxon>Spermatophyta</taxon>
        <taxon>Magnoliopsida</taxon>
        <taxon>eudicotyledons</taxon>
        <taxon>Gunneridae</taxon>
        <taxon>Pentapetalae</taxon>
        <taxon>rosids</taxon>
        <taxon>fabids</taxon>
        <taxon>Malpighiales</taxon>
        <taxon>Salicaceae</taxon>
        <taxon>Saliceae</taxon>
        <taxon>Populus</taxon>
    </lineage>
</organism>
<dbReference type="Proteomes" id="UP000309997">
    <property type="component" value="Unassembled WGS sequence"/>
</dbReference>
<proteinExistence type="predicted"/>
<protein>
    <submittedName>
        <fullName evidence="1">Uncharacterized protein</fullName>
    </submittedName>
</protein>
<dbReference type="EMBL" id="RCHU02000018">
    <property type="protein sequence ID" value="KAL3566481.1"/>
    <property type="molecule type" value="Genomic_DNA"/>
</dbReference>
<sequence>MEVKFTTTETSKDTCSGEPPDVIGGANRDCLSTTTGQETSPEPDRVSAENRGAANQISKRHCKELIRKYHRSIIVLLETHVRFDRVAVFWKRQGFTAVHVVISS</sequence>
<reference evidence="1 2" key="1">
    <citation type="journal article" date="2024" name="Plant Biotechnol. J.">
        <title>Genome and CRISPR/Cas9 system of a widespread forest tree (Populus alba) in the world.</title>
        <authorList>
            <person name="Liu Y.J."/>
            <person name="Jiang P.F."/>
            <person name="Han X.M."/>
            <person name="Li X.Y."/>
            <person name="Wang H.M."/>
            <person name="Wang Y.J."/>
            <person name="Wang X.X."/>
            <person name="Zeng Q.Y."/>
        </authorList>
    </citation>
    <scope>NUCLEOTIDE SEQUENCE [LARGE SCALE GENOMIC DNA]</scope>
    <source>
        <strain evidence="2">cv. PAL-ZL1</strain>
    </source>
</reference>